<dbReference type="OrthoDB" id="5927308at2759"/>
<keyword evidence="2" id="KW-1185">Reference proteome</keyword>
<comment type="caution">
    <text evidence="1">The sequence shown here is derived from an EMBL/GenBank/DDBJ whole genome shotgun (WGS) entry which is preliminary data.</text>
</comment>
<accession>A0A0V1BCV1</accession>
<proteinExistence type="predicted"/>
<dbReference type="InParanoid" id="A0A0V1BCV1"/>
<dbReference type="Proteomes" id="UP000054776">
    <property type="component" value="Unassembled WGS sequence"/>
</dbReference>
<organism evidence="1 2">
    <name type="scientific">Trichinella spiralis</name>
    <name type="common">Trichina worm</name>
    <dbReference type="NCBI Taxonomy" id="6334"/>
    <lineage>
        <taxon>Eukaryota</taxon>
        <taxon>Metazoa</taxon>
        <taxon>Ecdysozoa</taxon>
        <taxon>Nematoda</taxon>
        <taxon>Enoplea</taxon>
        <taxon>Dorylaimia</taxon>
        <taxon>Trichinellida</taxon>
        <taxon>Trichinellidae</taxon>
        <taxon>Trichinella</taxon>
    </lineage>
</organism>
<reference evidence="1 2" key="1">
    <citation type="submission" date="2015-01" db="EMBL/GenBank/DDBJ databases">
        <title>Evolution of Trichinella species and genotypes.</title>
        <authorList>
            <person name="Korhonen P.K."/>
            <person name="Edoardo P."/>
            <person name="Giuseppe L.R."/>
            <person name="Gasser R.B."/>
        </authorList>
    </citation>
    <scope>NUCLEOTIDE SEQUENCE [LARGE SCALE GENOMIC DNA]</scope>
    <source>
        <strain evidence="1">ISS3</strain>
    </source>
</reference>
<evidence type="ECO:0000313" key="2">
    <source>
        <dbReference type="Proteomes" id="UP000054776"/>
    </source>
</evidence>
<sequence length="115" mass="12980">MDGTTLNVPSNAQVRLVAISLMLEPVANTSICLDALRHNKKSSPAFVPTMTGQFWVSLCLVPIHRGLHPLKKRKMARCRWHGGRGGNFFIVNGEDGFCFFRASFFQNRLLFHFVC</sequence>
<evidence type="ECO:0000313" key="1">
    <source>
        <dbReference type="EMBL" id="KRY34793.1"/>
    </source>
</evidence>
<protein>
    <submittedName>
        <fullName evidence="1">Uncharacterized protein</fullName>
    </submittedName>
</protein>
<dbReference type="AlphaFoldDB" id="A0A0V1BCV1"/>
<gene>
    <name evidence="1" type="ORF">T01_10714</name>
</gene>
<name>A0A0V1BCV1_TRISP</name>
<dbReference type="EMBL" id="JYDH01000061">
    <property type="protein sequence ID" value="KRY34793.1"/>
    <property type="molecule type" value="Genomic_DNA"/>
</dbReference>